<dbReference type="PROSITE" id="PS51843">
    <property type="entry name" value="NR_LBD"/>
    <property type="match status" value="1"/>
</dbReference>
<keyword evidence="8" id="KW-0539">Nucleus</keyword>
<dbReference type="PRINTS" id="PR00398">
    <property type="entry name" value="STRDHORMONER"/>
</dbReference>
<evidence type="ECO:0000256" key="6">
    <source>
        <dbReference type="ARBA" id="ARBA00023163"/>
    </source>
</evidence>
<sequence>MAEGPAGHFQMDDDAVESLLRTLEEMTDSAINKGSPLSDEGEGSEMSKWLEAPLGHFFDACASIPQFTSSSHLQDNATRSRQPGNPSFASRFSEIRVQSEPGTSAIPAPLSAASVNLGFQSVGSPSVDGVSQRVIGSVTNSNRSQGDTESSILCCDTNSFVPACDKQGITLFRDIHDFAPFRDHRNTMATSDHPGTVHSRDHRNTMNQADRELEPRWASSTSHLTTFLKNDVTANEESDDDVDYVDDNSRAAVGNSCLADSFFATKTLTATIPDVHLDGETLDNTDNSRESTNSTMSSWDDLLNSIDQEEKCSSCTDSNRFGGMTVLQVLAQSRRQRLFWKTLHQDSRPASARCRTHGQPRAQSGQRCSKNMYLRKKRRRLQLGMRKSFFRLVAFVRSRELACTIGVNTCEACKGFFRRSLVRKRPHSKSRNTCDLNGNQKRICAACRYKRCLSVGMSQEAIKQGRYTYQKRTQDYYELQRLEAASGLDGPHLTDVDVDAIVEGLLDASKHVLTNADVPADVMEWKSRQASESCELRKRTFGLHALSPEEHEEIYRTTGIDIDGRKSLIEFVATCLERYIKGYVRFARGIPHFKHLPLNDQANLLKAGRKEFWYLGAYKGYSKKYQTFYAPNGVVYTKTEQALLLGNEYCDYEFKIADQFQRWDVTRDELVVLKAICLAFTDRCDLEEPKKVEEIQTLLLKCFYMLLSRRHDNPNMAFAQALDKLVALRDLTEFDIKNRSRTLVRSAYMEHPVLREVALF</sequence>
<name>A0A2T7P1V1_POMCA</name>
<dbReference type="EMBL" id="PZQS01000007">
    <property type="protein sequence ID" value="PVD27388.1"/>
    <property type="molecule type" value="Genomic_DNA"/>
</dbReference>
<accession>A0A2T7P1V1</accession>
<evidence type="ECO:0000256" key="8">
    <source>
        <dbReference type="ARBA" id="ARBA00023242"/>
    </source>
</evidence>
<evidence type="ECO:0000256" key="3">
    <source>
        <dbReference type="ARBA" id="ARBA00022833"/>
    </source>
</evidence>
<feature type="domain" description="Nuclear receptor" evidence="9">
    <location>
        <begin position="406"/>
        <end position="464"/>
    </location>
</feature>
<keyword evidence="7" id="KW-0675">Receptor</keyword>
<dbReference type="PROSITE" id="PS51030">
    <property type="entry name" value="NUCLEAR_REC_DBD_2"/>
    <property type="match status" value="1"/>
</dbReference>
<dbReference type="PANTHER" id="PTHR24082:SF506">
    <property type="entry name" value="NR LBD DOMAIN-CONTAINING PROTEIN"/>
    <property type="match status" value="1"/>
</dbReference>
<organism evidence="11 12">
    <name type="scientific">Pomacea canaliculata</name>
    <name type="common">Golden apple snail</name>
    <dbReference type="NCBI Taxonomy" id="400727"/>
    <lineage>
        <taxon>Eukaryota</taxon>
        <taxon>Metazoa</taxon>
        <taxon>Spiralia</taxon>
        <taxon>Lophotrochozoa</taxon>
        <taxon>Mollusca</taxon>
        <taxon>Gastropoda</taxon>
        <taxon>Caenogastropoda</taxon>
        <taxon>Architaenioglossa</taxon>
        <taxon>Ampullarioidea</taxon>
        <taxon>Ampullariidae</taxon>
        <taxon>Pomacea</taxon>
    </lineage>
</organism>
<dbReference type="GO" id="GO:0008270">
    <property type="term" value="F:zinc ion binding"/>
    <property type="evidence" value="ECO:0007669"/>
    <property type="project" value="UniProtKB-KW"/>
</dbReference>
<keyword evidence="4" id="KW-0805">Transcription regulation</keyword>
<dbReference type="OrthoDB" id="6081310at2759"/>
<dbReference type="InterPro" id="IPR050234">
    <property type="entry name" value="Nuclear_hormone_rcpt_NR1"/>
</dbReference>
<dbReference type="InterPro" id="IPR035500">
    <property type="entry name" value="NHR-like_dom_sf"/>
</dbReference>
<dbReference type="InterPro" id="IPR013088">
    <property type="entry name" value="Znf_NHR/GATA"/>
</dbReference>
<dbReference type="Gene3D" id="1.10.565.10">
    <property type="entry name" value="Retinoid X Receptor"/>
    <property type="match status" value="1"/>
</dbReference>
<keyword evidence="2" id="KW-0863">Zinc-finger</keyword>
<evidence type="ECO:0000256" key="2">
    <source>
        <dbReference type="ARBA" id="ARBA00022771"/>
    </source>
</evidence>
<reference evidence="11 12" key="1">
    <citation type="submission" date="2018-04" db="EMBL/GenBank/DDBJ databases">
        <title>The genome of golden apple snail Pomacea canaliculata provides insight into stress tolerance and invasive adaptation.</title>
        <authorList>
            <person name="Liu C."/>
            <person name="Liu B."/>
            <person name="Ren Y."/>
            <person name="Zhang Y."/>
            <person name="Wang H."/>
            <person name="Li S."/>
            <person name="Jiang F."/>
            <person name="Yin L."/>
            <person name="Zhang G."/>
            <person name="Qian W."/>
            <person name="Fan W."/>
        </authorList>
    </citation>
    <scope>NUCLEOTIDE SEQUENCE [LARGE SCALE GENOMIC DNA]</scope>
    <source>
        <strain evidence="11">SZHN2017</strain>
        <tissue evidence="11">Muscle</tissue>
    </source>
</reference>
<comment type="caution">
    <text evidence="11">The sequence shown here is derived from an EMBL/GenBank/DDBJ whole genome shotgun (WGS) entry which is preliminary data.</text>
</comment>
<dbReference type="Gene3D" id="3.30.50.10">
    <property type="entry name" value="Erythroid Transcription Factor GATA-1, subunit A"/>
    <property type="match status" value="1"/>
</dbReference>
<dbReference type="AlphaFoldDB" id="A0A2T7P1V1"/>
<dbReference type="Pfam" id="PF00105">
    <property type="entry name" value="zf-C4"/>
    <property type="match status" value="1"/>
</dbReference>
<dbReference type="SUPFAM" id="SSF48508">
    <property type="entry name" value="Nuclear receptor ligand-binding domain"/>
    <property type="match status" value="1"/>
</dbReference>
<keyword evidence="1" id="KW-0479">Metal-binding</keyword>
<dbReference type="PRINTS" id="PR00047">
    <property type="entry name" value="STROIDFINGER"/>
</dbReference>
<dbReference type="SMART" id="SM00399">
    <property type="entry name" value="ZnF_C4"/>
    <property type="match status" value="1"/>
</dbReference>
<keyword evidence="5" id="KW-0238">DNA-binding</keyword>
<dbReference type="SMART" id="SM00430">
    <property type="entry name" value="HOLI"/>
    <property type="match status" value="1"/>
</dbReference>
<dbReference type="PANTHER" id="PTHR24082">
    <property type="entry name" value="NUCLEAR HORMONE RECEPTOR"/>
    <property type="match status" value="1"/>
</dbReference>
<evidence type="ECO:0000259" key="9">
    <source>
        <dbReference type="PROSITE" id="PS51030"/>
    </source>
</evidence>
<dbReference type="Pfam" id="PF00104">
    <property type="entry name" value="Hormone_recep"/>
    <property type="match status" value="1"/>
</dbReference>
<evidence type="ECO:0000256" key="1">
    <source>
        <dbReference type="ARBA" id="ARBA00022723"/>
    </source>
</evidence>
<keyword evidence="3" id="KW-0862">Zinc</keyword>
<evidence type="ECO:0000259" key="10">
    <source>
        <dbReference type="PROSITE" id="PS51843"/>
    </source>
</evidence>
<dbReference type="InterPro" id="IPR001628">
    <property type="entry name" value="Znf_hrmn_rcpt"/>
</dbReference>
<dbReference type="InterPro" id="IPR001723">
    <property type="entry name" value="Nuclear_hrmn_rcpt"/>
</dbReference>
<dbReference type="GO" id="GO:0003700">
    <property type="term" value="F:DNA-binding transcription factor activity"/>
    <property type="evidence" value="ECO:0007669"/>
    <property type="project" value="InterPro"/>
</dbReference>
<dbReference type="Proteomes" id="UP000245119">
    <property type="component" value="Linkage Group LG7"/>
</dbReference>
<dbReference type="GO" id="GO:0043565">
    <property type="term" value="F:sequence-specific DNA binding"/>
    <property type="evidence" value="ECO:0007669"/>
    <property type="project" value="InterPro"/>
</dbReference>
<dbReference type="SUPFAM" id="SSF57716">
    <property type="entry name" value="Glucocorticoid receptor-like (DNA-binding domain)"/>
    <property type="match status" value="1"/>
</dbReference>
<evidence type="ECO:0000313" key="12">
    <source>
        <dbReference type="Proteomes" id="UP000245119"/>
    </source>
</evidence>
<proteinExistence type="predicted"/>
<protein>
    <recommendedName>
        <fullName evidence="13">Nuclear receptor domain-containing protein</fullName>
    </recommendedName>
</protein>
<evidence type="ECO:0000256" key="4">
    <source>
        <dbReference type="ARBA" id="ARBA00023015"/>
    </source>
</evidence>
<keyword evidence="6" id="KW-0804">Transcription</keyword>
<feature type="domain" description="NR LBD" evidence="10">
    <location>
        <begin position="535"/>
        <end position="760"/>
    </location>
</feature>
<keyword evidence="12" id="KW-1185">Reference proteome</keyword>
<evidence type="ECO:0000313" key="11">
    <source>
        <dbReference type="EMBL" id="PVD27388.1"/>
    </source>
</evidence>
<evidence type="ECO:0000256" key="7">
    <source>
        <dbReference type="ARBA" id="ARBA00023170"/>
    </source>
</evidence>
<gene>
    <name evidence="11" type="ORF">C0Q70_12546</name>
</gene>
<dbReference type="InterPro" id="IPR000536">
    <property type="entry name" value="Nucl_hrmn_rcpt_lig-bd"/>
</dbReference>
<evidence type="ECO:0000256" key="5">
    <source>
        <dbReference type="ARBA" id="ARBA00023125"/>
    </source>
</evidence>
<evidence type="ECO:0008006" key="13">
    <source>
        <dbReference type="Google" id="ProtNLM"/>
    </source>
</evidence>